<feature type="domain" description="SARAH" evidence="10">
    <location>
        <begin position="408"/>
        <end position="455"/>
    </location>
</feature>
<feature type="region of interest" description="Disordered" evidence="7">
    <location>
        <begin position="931"/>
        <end position="953"/>
    </location>
</feature>
<dbReference type="InterPro" id="IPR029071">
    <property type="entry name" value="Ubiquitin-like_domsf"/>
</dbReference>
<dbReference type="InterPro" id="IPR046906">
    <property type="entry name" value="Mab-21_HhH/H2TH-like"/>
</dbReference>
<dbReference type="PRINTS" id="PR01415">
    <property type="entry name" value="ANKYRIN"/>
</dbReference>
<evidence type="ECO:0000256" key="2">
    <source>
        <dbReference type="ARBA" id="ARBA00022723"/>
    </source>
</evidence>
<feature type="repeat" description="ANK" evidence="5">
    <location>
        <begin position="532"/>
        <end position="564"/>
    </location>
</feature>
<dbReference type="SUPFAM" id="SSF54236">
    <property type="entry name" value="Ubiquitin-like"/>
    <property type="match status" value="1"/>
</dbReference>
<dbReference type="InterPro" id="IPR036770">
    <property type="entry name" value="Ankyrin_rpt-contain_sf"/>
</dbReference>
<dbReference type="Gene3D" id="1.10.1410.40">
    <property type="match status" value="1"/>
</dbReference>
<dbReference type="PROSITE" id="PS50951">
    <property type="entry name" value="SARAH"/>
    <property type="match status" value="1"/>
</dbReference>
<keyword evidence="12" id="KW-1185">Reference proteome</keyword>
<dbReference type="CDD" id="cd01784">
    <property type="entry name" value="RA_RASSF2_like"/>
    <property type="match status" value="1"/>
</dbReference>
<dbReference type="InterPro" id="IPR000159">
    <property type="entry name" value="RA_dom"/>
</dbReference>
<dbReference type="InterPro" id="IPR002110">
    <property type="entry name" value="Ankyrin_rpt"/>
</dbReference>
<dbReference type="SMART" id="SM00314">
    <property type="entry name" value="RA"/>
    <property type="match status" value="1"/>
</dbReference>
<evidence type="ECO:0000256" key="5">
    <source>
        <dbReference type="PROSITE-ProRule" id="PRU00023"/>
    </source>
</evidence>
<dbReference type="Pfam" id="PF20266">
    <property type="entry name" value="Mab-21_C"/>
    <property type="match status" value="1"/>
</dbReference>
<keyword evidence="2 6" id="KW-0479">Metal-binding</keyword>
<dbReference type="EMBL" id="CALNXK010000072">
    <property type="protein sequence ID" value="CAH3143914.1"/>
    <property type="molecule type" value="Genomic_DNA"/>
</dbReference>
<keyword evidence="5" id="KW-0040">ANK repeat</keyword>
<feature type="domain" description="LIM zinc-binding" evidence="8">
    <location>
        <begin position="102"/>
        <end position="164"/>
    </location>
</feature>
<dbReference type="Gene3D" id="1.25.40.20">
    <property type="entry name" value="Ankyrin repeat-containing domain"/>
    <property type="match status" value="2"/>
</dbReference>
<dbReference type="Pfam" id="PF03281">
    <property type="entry name" value="Mab-21"/>
    <property type="match status" value="1"/>
</dbReference>
<dbReference type="PROSITE" id="PS50297">
    <property type="entry name" value="ANK_REP_REGION"/>
    <property type="match status" value="4"/>
</dbReference>
<feature type="repeat" description="ANK" evidence="5">
    <location>
        <begin position="571"/>
        <end position="603"/>
    </location>
</feature>
<evidence type="ECO:0000259" key="9">
    <source>
        <dbReference type="PROSITE" id="PS50200"/>
    </source>
</evidence>
<dbReference type="SMART" id="SM00132">
    <property type="entry name" value="LIM"/>
    <property type="match status" value="1"/>
</dbReference>
<reference evidence="11 12" key="1">
    <citation type="submission" date="2022-05" db="EMBL/GenBank/DDBJ databases">
        <authorList>
            <consortium name="Genoscope - CEA"/>
            <person name="William W."/>
        </authorList>
    </citation>
    <scope>NUCLEOTIDE SEQUENCE [LARGE SCALE GENOMIC DNA]</scope>
</reference>
<dbReference type="InterPro" id="IPR046903">
    <property type="entry name" value="Mab-21-like_nuc_Trfase"/>
</dbReference>
<dbReference type="CDD" id="cd21886">
    <property type="entry name" value="SARAH_RASSF2-like"/>
    <property type="match status" value="1"/>
</dbReference>
<dbReference type="Pfam" id="PF00788">
    <property type="entry name" value="RA"/>
    <property type="match status" value="1"/>
</dbReference>
<keyword evidence="4 6" id="KW-0440">LIM domain</keyword>
<dbReference type="SUPFAM" id="SSF57716">
    <property type="entry name" value="Glucocorticoid receptor-like (DNA-binding domain)"/>
    <property type="match status" value="1"/>
</dbReference>
<evidence type="ECO:0000313" key="12">
    <source>
        <dbReference type="Proteomes" id="UP001159405"/>
    </source>
</evidence>
<evidence type="ECO:0000259" key="10">
    <source>
        <dbReference type="PROSITE" id="PS50951"/>
    </source>
</evidence>
<feature type="repeat" description="ANK" evidence="5">
    <location>
        <begin position="830"/>
        <end position="862"/>
    </location>
</feature>
<dbReference type="PANTHER" id="PTHR22738:SF15">
    <property type="entry name" value="LD40758P"/>
    <property type="match status" value="1"/>
</dbReference>
<dbReference type="PANTHER" id="PTHR22738">
    <property type="entry name" value="RASSF"/>
    <property type="match status" value="1"/>
</dbReference>
<sequence length="1395" mass="156644">MDLTESPMISEKFGLVEAAKPNISSCIEGRMPSIYHENCGKPGPKSNAYIPPPEERVFKSRSAPNSPSLGERKYLFARASPRLTRALIQVSDKMTAAKNPKSGKVGRSKSFHGKAEQRNSLGKVWHPGCLRCEECGKRLNPGQHSEHRGIPYCNIPCYSLLFGPGGYGRGGTESYQYFADEKLTPAELDAVRNEIIPRLKEYNIFFEGRKALQLTSKEVGGRILLEGVLKVYWGLKAPVTLASHNLAYWRRRSQKEQNGLMRNTAGKNKDSVRSRTSSLEKILARRRISIYNSRNIPDAGDQRTILDFTVQSPEGRTTFIPPYGTSTNLRVTSRTRTREVIKMLMTKFQITNAPQNFNLYAVYDNGSIRQLQNDEFPLHCRLLLGPSEEAAKIFVMEADDTNNISHEVAQYIHFATPVLQAFLDKYCEEEEKEVERIKQIYMLYRQKLQERLAEISTAVCLVETKINGDCTGEPSEGTDMEEIISTVKTLLIHSIVLNNSEGFNMALDGLEQLRVGLNWSSPPESTTPVCNDWNTPLTLSAKLGRAGMVATLLEKGANPNLFSKYKNGKPIGRTALHKASKSGHLQIVDCLLKHGCDINIADTRGWMPIHDAICRDKIECAFKLLENGANPRTSFSIPTPDTENVDDIGTASLMFSTRTYNSDLFMLPSVELNCLSLSANCHQPQIVSKLLQRYFLNDVNCQSPLGRTALHEAVILPKSLNLNEEINVQNRYETLKILLDSGVDPNIPDRMRKTALHVFFDQANRYKVIVKKYPQIVSKTILLLRDYGANINMADLSGRTAAHQAAAFGDLETMQLLLELGASVTSLDNDSKTPAHIAAYHRNFDVLQLLLNRASHAEFVNRHGDTVLHTVIMATTHEDVLLTVAEAFKSDFDKFQKNVYGETVHDLAAKFNLKRLSCLFASQSAKATDANSTSVSSTMEKEETGNNCVRDSTNPREILGVVHESGRNSISGASSHSDSVGHSDNIEVPDLCIEEDTDVNEYLLKLSHEYRIRTFHMDGDGKCHERCNVALQSLTFVEKLLELVADDDHIFDYQILRTGSAFEGYRIGKPDEFDYMCELKSLADDKCEIVETEQPGFVRIQVKEEYREEWTMFLSKEGFLDAMKVKCFLAKRLYEKSSTPALVHKTRLSFNTTSYDSCGLCHPFISTSKAGVKMTLFWRGNVYKLMPIDIDITPAIHFSSWPKSAKIPPCHVLKGCADLGHHVVPKSEGGDSLLWRFSFSVAELKILQNTSPVQAACYTALKIIKGQTELRRSSKRFSHLGFLHTYVLKTRFFEELERSDDSKLWQEDKLTERVCSVLESTASLLTQRESSLIESYFLPGHRVISNADTMFGKFVAASIKTTLRNVVRLLQKVPILSLEDVEEGAFTMKFESDST</sequence>
<evidence type="ECO:0000256" key="4">
    <source>
        <dbReference type="ARBA" id="ARBA00023038"/>
    </source>
</evidence>
<dbReference type="Gene3D" id="3.30.460.90">
    <property type="match status" value="1"/>
</dbReference>
<dbReference type="SMART" id="SM01265">
    <property type="entry name" value="Mab-21"/>
    <property type="match status" value="1"/>
</dbReference>
<accession>A0ABN8PHE2</accession>
<feature type="domain" description="Ras-associating" evidence="9">
    <location>
        <begin position="317"/>
        <end position="400"/>
    </location>
</feature>
<dbReference type="CDD" id="cd09401">
    <property type="entry name" value="LIM_TLP_like"/>
    <property type="match status" value="1"/>
</dbReference>
<dbReference type="PROSITE" id="PS50023">
    <property type="entry name" value="LIM_DOMAIN_2"/>
    <property type="match status" value="1"/>
</dbReference>
<evidence type="ECO:0000256" key="6">
    <source>
        <dbReference type="PROSITE-ProRule" id="PRU00125"/>
    </source>
</evidence>
<comment type="caution">
    <text evidence="11">The sequence shown here is derived from an EMBL/GenBank/DDBJ whole genome shotgun (WGS) entry which is preliminary data.</text>
</comment>
<evidence type="ECO:0000259" key="8">
    <source>
        <dbReference type="PROSITE" id="PS50023"/>
    </source>
</evidence>
<evidence type="ECO:0000256" key="1">
    <source>
        <dbReference type="ARBA" id="ARBA00008307"/>
    </source>
</evidence>
<dbReference type="Pfam" id="PF16517">
    <property type="entry name" value="Nore1-SARAH"/>
    <property type="match status" value="1"/>
</dbReference>
<dbReference type="PROSITE" id="PS50200">
    <property type="entry name" value="RA"/>
    <property type="match status" value="1"/>
</dbReference>
<keyword evidence="3 6" id="KW-0862">Zinc</keyword>
<dbReference type="InterPro" id="IPR024810">
    <property type="entry name" value="MAB21L/cGLR"/>
</dbReference>
<dbReference type="InterPro" id="IPR001781">
    <property type="entry name" value="Znf_LIM"/>
</dbReference>
<proteinExistence type="inferred from homology"/>
<gene>
    <name evidence="11" type="ORF">PLOB_00043642</name>
</gene>
<name>A0ABN8PHE2_9CNID</name>
<dbReference type="SMART" id="SM00248">
    <property type="entry name" value="ANK"/>
    <property type="match status" value="9"/>
</dbReference>
<evidence type="ECO:0000256" key="7">
    <source>
        <dbReference type="SAM" id="MobiDB-lite"/>
    </source>
</evidence>
<comment type="similarity">
    <text evidence="1">Belongs to the mab-21 family.</text>
</comment>
<dbReference type="Proteomes" id="UP001159405">
    <property type="component" value="Unassembled WGS sequence"/>
</dbReference>
<dbReference type="Pfam" id="PF12796">
    <property type="entry name" value="Ank_2"/>
    <property type="match status" value="2"/>
</dbReference>
<feature type="repeat" description="ANK" evidence="5">
    <location>
        <begin position="797"/>
        <end position="829"/>
    </location>
</feature>
<dbReference type="Gene3D" id="2.10.110.10">
    <property type="entry name" value="Cysteine Rich Protein"/>
    <property type="match status" value="1"/>
</dbReference>
<dbReference type="Pfam" id="PF00023">
    <property type="entry name" value="Ank"/>
    <property type="match status" value="2"/>
</dbReference>
<dbReference type="InterPro" id="IPR033614">
    <property type="entry name" value="RASSF1-6"/>
</dbReference>
<organism evidence="11 12">
    <name type="scientific">Porites lobata</name>
    <dbReference type="NCBI Taxonomy" id="104759"/>
    <lineage>
        <taxon>Eukaryota</taxon>
        <taxon>Metazoa</taxon>
        <taxon>Cnidaria</taxon>
        <taxon>Anthozoa</taxon>
        <taxon>Hexacorallia</taxon>
        <taxon>Scleractinia</taxon>
        <taxon>Fungiina</taxon>
        <taxon>Poritidae</taxon>
        <taxon>Porites</taxon>
    </lineage>
</organism>
<dbReference type="Gene3D" id="3.10.20.90">
    <property type="entry name" value="Phosphatidylinositol 3-kinase Catalytic Subunit, Chain A, domain 1"/>
    <property type="match status" value="1"/>
</dbReference>
<feature type="region of interest" description="Disordered" evidence="7">
    <location>
        <begin position="95"/>
        <end position="117"/>
    </location>
</feature>
<evidence type="ECO:0000313" key="11">
    <source>
        <dbReference type="EMBL" id="CAH3143914.1"/>
    </source>
</evidence>
<dbReference type="SUPFAM" id="SSF48403">
    <property type="entry name" value="Ankyrin repeat"/>
    <property type="match status" value="1"/>
</dbReference>
<evidence type="ECO:0000256" key="3">
    <source>
        <dbReference type="ARBA" id="ARBA00022833"/>
    </source>
</evidence>
<dbReference type="PROSITE" id="PS50088">
    <property type="entry name" value="ANK_REPEAT"/>
    <property type="match status" value="4"/>
</dbReference>
<dbReference type="Pfam" id="PF00412">
    <property type="entry name" value="LIM"/>
    <property type="match status" value="1"/>
</dbReference>
<dbReference type="InterPro" id="IPR011524">
    <property type="entry name" value="SARAH_dom"/>
</dbReference>
<protein>
    <submittedName>
        <fullName evidence="11">Uncharacterized protein</fullName>
    </submittedName>
</protein>